<dbReference type="Gene3D" id="1.20.5.450">
    <property type="match status" value="1"/>
</dbReference>
<dbReference type="FunFam" id="1.20.5.450:FF:000001">
    <property type="entry name" value="radixin isoform X2"/>
    <property type="match status" value="1"/>
</dbReference>
<dbReference type="GO" id="GO:0005886">
    <property type="term" value="C:plasma membrane"/>
    <property type="evidence" value="ECO:0007669"/>
    <property type="project" value="UniProtKB-SubCell"/>
</dbReference>
<dbReference type="InterPro" id="IPR035963">
    <property type="entry name" value="FERM_2"/>
</dbReference>
<dbReference type="InterPro" id="IPR014352">
    <property type="entry name" value="FERM/acyl-CoA-bd_prot_sf"/>
</dbReference>
<dbReference type="PROSITE" id="PS00661">
    <property type="entry name" value="FERM_2"/>
    <property type="match status" value="1"/>
</dbReference>
<dbReference type="InterPro" id="IPR008954">
    <property type="entry name" value="Moesin_tail_sf"/>
</dbReference>
<feature type="compositionally biased region" description="Acidic residues" evidence="5">
    <location>
        <begin position="340"/>
        <end position="352"/>
    </location>
</feature>
<keyword evidence="3" id="KW-0472">Membrane</keyword>
<dbReference type="InterPro" id="IPR011993">
    <property type="entry name" value="PH-like_dom_sf"/>
</dbReference>
<dbReference type="Pfam" id="PF00769">
    <property type="entry name" value="ERM_C"/>
    <property type="match status" value="1"/>
</dbReference>
<dbReference type="PRINTS" id="PR00661">
    <property type="entry name" value="ERMFAMILY"/>
</dbReference>
<dbReference type="InterPro" id="IPR046810">
    <property type="entry name" value="ERM_helical"/>
</dbReference>
<dbReference type="RefSeq" id="XP_034073136.1">
    <property type="nucleotide sequence ID" value="XM_034217245.1"/>
</dbReference>
<dbReference type="Pfam" id="PF20492">
    <property type="entry name" value="ERM_helical"/>
    <property type="match status" value="1"/>
</dbReference>
<dbReference type="SUPFAM" id="SSF48678">
    <property type="entry name" value="Moesin tail domain"/>
    <property type="match status" value="1"/>
</dbReference>
<feature type="region of interest" description="Disordered" evidence="5">
    <location>
        <begin position="174"/>
        <end position="204"/>
    </location>
</feature>
<evidence type="ECO:0000313" key="8">
    <source>
        <dbReference type="RefSeq" id="XP_034073136.1"/>
    </source>
</evidence>
<sequence>MQSWSLPSNQILQGNSSLTRVLEQHKLTKEQWEDRIQTWHEEHRGMLREDSMMEYLKIAQDLEMYGVNYFEIKNKKGTQLWLGVDALGLNIYEHEDKLTPKIGFPWSEIRNISFNDKKFVIKPIDKKAPDFVFYAPRLRINKRILALCMGNHELYMRRRKPDTIEVQQMKAQAREEKHHKQMERAQLENEKKKREYAEKEKERIEHEKEELMDRLRQIEEQTMRAQKELQEQTRRAMELEQERKRAREEAERLERDRHAAEEAKAELARQAADQQKTQEQLAAELAEFTAKIALLEEAKKKKDEEAVEWQHKALSAQEDLDKTKEELKTAMTVVPAPLDNNDESDQDEHDEINEEASADLFMEGVSQLDLRSEEARVTEAQKNERVKKQLQTLSTELADARDETKKTQNDVLHAENVKAGRDKYKTLRQIRSGNTKQRIDEFESM</sequence>
<keyword evidence="4" id="KW-0175">Coiled coil</keyword>
<comment type="subcellular location">
    <subcellularLocation>
        <location evidence="1">Cell membrane</location>
        <topology evidence="1">Peripheral membrane protein</topology>
    </subcellularLocation>
</comment>
<feature type="coiled-coil region" evidence="4">
    <location>
        <begin position="15"/>
        <end position="42"/>
    </location>
</feature>
<organism evidence="7 8">
    <name type="scientific">Gymnodraco acuticeps</name>
    <name type="common">Antarctic dragonfish</name>
    <dbReference type="NCBI Taxonomy" id="8218"/>
    <lineage>
        <taxon>Eukaryota</taxon>
        <taxon>Metazoa</taxon>
        <taxon>Chordata</taxon>
        <taxon>Craniata</taxon>
        <taxon>Vertebrata</taxon>
        <taxon>Euteleostomi</taxon>
        <taxon>Actinopterygii</taxon>
        <taxon>Neopterygii</taxon>
        <taxon>Teleostei</taxon>
        <taxon>Neoteleostei</taxon>
        <taxon>Acanthomorphata</taxon>
        <taxon>Eupercaria</taxon>
        <taxon>Perciformes</taxon>
        <taxon>Notothenioidei</taxon>
        <taxon>Bathydraconidae</taxon>
        <taxon>Gymnodraco</taxon>
    </lineage>
</organism>
<dbReference type="GO" id="GO:0003779">
    <property type="term" value="F:actin binding"/>
    <property type="evidence" value="ECO:0007669"/>
    <property type="project" value="InterPro"/>
</dbReference>
<feature type="coiled-coil region" evidence="4">
    <location>
        <begin position="383"/>
        <end position="410"/>
    </location>
</feature>
<reference evidence="8" key="1">
    <citation type="submission" date="2025-08" db="UniProtKB">
        <authorList>
            <consortium name="RefSeq"/>
        </authorList>
    </citation>
    <scope>IDENTIFICATION</scope>
</reference>
<dbReference type="CDD" id="cd13194">
    <property type="entry name" value="FERM_C_ERM"/>
    <property type="match status" value="1"/>
</dbReference>
<evidence type="ECO:0000313" key="7">
    <source>
        <dbReference type="Proteomes" id="UP000515161"/>
    </source>
</evidence>
<proteinExistence type="predicted"/>
<evidence type="ECO:0000256" key="2">
    <source>
        <dbReference type="ARBA" id="ARBA00022475"/>
    </source>
</evidence>
<name>A0A6P8U8H9_GYMAC</name>
<keyword evidence="2" id="KW-1003">Cell membrane</keyword>
<feature type="domain" description="FERM" evidence="6">
    <location>
        <begin position="1"/>
        <end position="159"/>
    </location>
</feature>
<dbReference type="Gene3D" id="6.10.360.10">
    <property type="match status" value="1"/>
</dbReference>
<protein>
    <submittedName>
        <fullName evidence="8">Radixin isoform X2</fullName>
    </submittedName>
</protein>
<dbReference type="InterPro" id="IPR019747">
    <property type="entry name" value="FERM_CS"/>
</dbReference>
<accession>A0A6P8U8H9</accession>
<dbReference type="PROSITE" id="PS50057">
    <property type="entry name" value="FERM_3"/>
    <property type="match status" value="1"/>
</dbReference>
<evidence type="ECO:0000256" key="1">
    <source>
        <dbReference type="ARBA" id="ARBA00004202"/>
    </source>
</evidence>
<feature type="compositionally biased region" description="Basic and acidic residues" evidence="5">
    <location>
        <begin position="231"/>
        <end position="267"/>
    </location>
</feature>
<dbReference type="AlphaFoldDB" id="A0A6P8U8H9"/>
<dbReference type="SMART" id="SM01196">
    <property type="entry name" value="FERM_C"/>
    <property type="match status" value="1"/>
</dbReference>
<dbReference type="Pfam" id="PF09380">
    <property type="entry name" value="FERM_C"/>
    <property type="match status" value="1"/>
</dbReference>
<feature type="region of interest" description="Disordered" evidence="5">
    <location>
        <begin position="332"/>
        <end position="352"/>
    </location>
</feature>
<dbReference type="InterPro" id="IPR011174">
    <property type="entry name" value="ERM"/>
</dbReference>
<dbReference type="Proteomes" id="UP000515161">
    <property type="component" value="Unplaced"/>
</dbReference>
<dbReference type="Gene3D" id="1.20.80.10">
    <property type="match status" value="1"/>
</dbReference>
<evidence type="ECO:0000256" key="4">
    <source>
        <dbReference type="SAM" id="Coils"/>
    </source>
</evidence>
<dbReference type="InterPro" id="IPR018980">
    <property type="entry name" value="FERM_PH-like_C"/>
</dbReference>
<dbReference type="PANTHER" id="PTHR23281">
    <property type="entry name" value="MERLIN/MOESIN/EZRIN/RADIXIN"/>
    <property type="match status" value="1"/>
</dbReference>
<dbReference type="GeneID" id="117546884"/>
<dbReference type="InterPro" id="IPR019748">
    <property type="entry name" value="FERM_central"/>
</dbReference>
<keyword evidence="7" id="KW-1185">Reference proteome</keyword>
<dbReference type="CDD" id="cd14473">
    <property type="entry name" value="FERM_B-lobe"/>
    <property type="match status" value="1"/>
</dbReference>
<gene>
    <name evidence="8" type="primary">LOC117546884</name>
</gene>
<dbReference type="InterPro" id="IPR000299">
    <property type="entry name" value="FERM_domain"/>
</dbReference>
<evidence type="ECO:0000259" key="6">
    <source>
        <dbReference type="PROSITE" id="PS50057"/>
    </source>
</evidence>
<evidence type="ECO:0000256" key="3">
    <source>
        <dbReference type="ARBA" id="ARBA00023136"/>
    </source>
</evidence>
<dbReference type="FunFam" id="2.30.29.30:FF:000003">
    <property type="entry name" value="Radixin isoform 1"/>
    <property type="match status" value="1"/>
</dbReference>
<dbReference type="InterPro" id="IPR000798">
    <property type="entry name" value="Ez/rad/moesin-like"/>
</dbReference>
<evidence type="ECO:0000256" key="5">
    <source>
        <dbReference type="SAM" id="MobiDB-lite"/>
    </source>
</evidence>
<dbReference type="SUPFAM" id="SSF50729">
    <property type="entry name" value="PH domain-like"/>
    <property type="match status" value="1"/>
</dbReference>
<dbReference type="Gene3D" id="2.30.29.30">
    <property type="entry name" value="Pleckstrin-homology domain (PH domain)/Phosphotyrosine-binding domain (PTB)"/>
    <property type="match status" value="1"/>
</dbReference>
<dbReference type="Pfam" id="PF00373">
    <property type="entry name" value="FERM_M"/>
    <property type="match status" value="1"/>
</dbReference>
<feature type="region of interest" description="Disordered" evidence="5">
    <location>
        <begin position="231"/>
        <end position="275"/>
    </location>
</feature>
<dbReference type="InterPro" id="IPR041789">
    <property type="entry name" value="ERM_FERM_C"/>
</dbReference>
<dbReference type="SUPFAM" id="SSF47031">
    <property type="entry name" value="Second domain of FERM"/>
    <property type="match status" value="1"/>
</dbReference>
<dbReference type="InterPro" id="IPR011259">
    <property type="entry name" value="ERM_C_dom"/>
</dbReference>